<name>C0EFP1_9FIRM</name>
<dbReference type="Proteomes" id="UP000003340">
    <property type="component" value="Unassembled WGS sequence"/>
</dbReference>
<protein>
    <submittedName>
        <fullName evidence="1">Uncharacterized protein</fullName>
    </submittedName>
</protein>
<evidence type="ECO:0000313" key="2">
    <source>
        <dbReference type="Proteomes" id="UP000003340"/>
    </source>
</evidence>
<reference evidence="1 2" key="1">
    <citation type="submission" date="2009-01" db="EMBL/GenBank/DDBJ databases">
        <authorList>
            <person name="Fulton L."/>
            <person name="Clifton S."/>
            <person name="Fulton B."/>
            <person name="Xu J."/>
            <person name="Minx P."/>
            <person name="Pepin K.H."/>
            <person name="Johnson M."/>
            <person name="Bhonagiri V."/>
            <person name="Nash W.E."/>
            <person name="Mardis E.R."/>
            <person name="Wilson R.K."/>
        </authorList>
    </citation>
    <scope>NUCLEOTIDE SEQUENCE [LARGE SCALE GENOMIC DNA]</scope>
    <source>
        <strain evidence="1 2">DSM 5476</strain>
    </source>
</reference>
<dbReference type="HOGENOM" id="CLU_2698119_0_0_9"/>
<evidence type="ECO:0000313" key="1">
    <source>
        <dbReference type="EMBL" id="EEG29670.1"/>
    </source>
</evidence>
<dbReference type="EMBL" id="ACEC01000093">
    <property type="protein sequence ID" value="EEG29670.1"/>
    <property type="molecule type" value="Genomic_DNA"/>
</dbReference>
<proteinExistence type="predicted"/>
<reference evidence="1 2" key="2">
    <citation type="submission" date="2009-02" db="EMBL/GenBank/DDBJ databases">
        <title>Draft genome sequence of Clostridium methylpentosum (DSM 5476).</title>
        <authorList>
            <person name="Sudarsanam P."/>
            <person name="Ley R."/>
            <person name="Guruge J."/>
            <person name="Turnbaugh P.J."/>
            <person name="Mahowald M."/>
            <person name="Liep D."/>
            <person name="Gordon J."/>
        </authorList>
    </citation>
    <scope>NUCLEOTIDE SEQUENCE [LARGE SCALE GENOMIC DNA]</scope>
    <source>
        <strain evidence="1 2">DSM 5476</strain>
    </source>
</reference>
<sequence length="73" mass="8499">MEPENIARLTRGLTCAGNVKSGFPERKIFFWSLVTLRFHQPPSQSKNNKTRLPENTPAGGFYQYRLDSFFYLK</sequence>
<dbReference type="AlphaFoldDB" id="C0EFP1"/>
<accession>C0EFP1</accession>
<comment type="caution">
    <text evidence="1">The sequence shown here is derived from an EMBL/GenBank/DDBJ whole genome shotgun (WGS) entry which is preliminary data.</text>
</comment>
<organism evidence="1 2">
    <name type="scientific">[Clostridium] methylpentosum DSM 5476</name>
    <dbReference type="NCBI Taxonomy" id="537013"/>
    <lineage>
        <taxon>Bacteria</taxon>
        <taxon>Bacillati</taxon>
        <taxon>Bacillota</taxon>
        <taxon>Clostridia</taxon>
        <taxon>Eubacteriales</taxon>
        <taxon>Oscillospiraceae</taxon>
        <taxon>Oscillospiraceae incertae sedis</taxon>
    </lineage>
</organism>
<keyword evidence="2" id="KW-1185">Reference proteome</keyword>
<gene>
    <name evidence="1" type="ORF">CLOSTMETH_02683</name>
</gene>